<dbReference type="EMBL" id="JADBEO010000042">
    <property type="protein sequence ID" value="MDR4308168.1"/>
    <property type="molecule type" value="Genomic_DNA"/>
</dbReference>
<feature type="transmembrane region" description="Helical" evidence="2">
    <location>
        <begin position="17"/>
        <end position="35"/>
    </location>
</feature>
<proteinExistence type="predicted"/>
<organism evidence="3 4">
    <name type="scientific">Chelatococcus sambhunathii</name>
    <dbReference type="NCBI Taxonomy" id="363953"/>
    <lineage>
        <taxon>Bacteria</taxon>
        <taxon>Pseudomonadati</taxon>
        <taxon>Pseudomonadota</taxon>
        <taxon>Alphaproteobacteria</taxon>
        <taxon>Hyphomicrobiales</taxon>
        <taxon>Chelatococcaceae</taxon>
        <taxon>Chelatococcus</taxon>
    </lineage>
</organism>
<comment type="caution">
    <text evidence="3">The sequence shown here is derived from an EMBL/GenBank/DDBJ whole genome shotgun (WGS) entry which is preliminary data.</text>
</comment>
<sequence length="63" mass="6725">MAAQSPTPPNPKNSRRYLIAAITIFVLVLIGVFAYNRALLPAPDGSGDLNSNKVEGGKDLSRK</sequence>
<evidence type="ECO:0008006" key="5">
    <source>
        <dbReference type="Google" id="ProtNLM"/>
    </source>
</evidence>
<evidence type="ECO:0000313" key="3">
    <source>
        <dbReference type="EMBL" id="MDR4308168.1"/>
    </source>
</evidence>
<evidence type="ECO:0000256" key="2">
    <source>
        <dbReference type="SAM" id="Phobius"/>
    </source>
</evidence>
<keyword evidence="4" id="KW-1185">Reference proteome</keyword>
<dbReference type="Proteomes" id="UP001181622">
    <property type="component" value="Unassembled WGS sequence"/>
</dbReference>
<name>A0ABU1DJ70_9HYPH</name>
<keyword evidence="2" id="KW-0812">Transmembrane</keyword>
<evidence type="ECO:0000313" key="4">
    <source>
        <dbReference type="Proteomes" id="UP001181622"/>
    </source>
</evidence>
<gene>
    <name evidence="3" type="ORF">IHQ68_16230</name>
</gene>
<reference evidence="3" key="1">
    <citation type="submission" date="2020-10" db="EMBL/GenBank/DDBJ databases">
        <authorList>
            <person name="Abbas A."/>
            <person name="Razzaq R."/>
            <person name="Waqas M."/>
            <person name="Abbas N."/>
            <person name="Nielsen T.K."/>
            <person name="Hansen L.H."/>
            <person name="Hussain S."/>
            <person name="Shahid M."/>
        </authorList>
    </citation>
    <scope>NUCLEOTIDE SEQUENCE</scope>
    <source>
        <strain evidence="3">S14</strain>
    </source>
</reference>
<evidence type="ECO:0000256" key="1">
    <source>
        <dbReference type="SAM" id="MobiDB-lite"/>
    </source>
</evidence>
<keyword evidence="2" id="KW-1133">Transmembrane helix</keyword>
<feature type="region of interest" description="Disordered" evidence="1">
    <location>
        <begin position="40"/>
        <end position="63"/>
    </location>
</feature>
<keyword evidence="2" id="KW-0472">Membrane</keyword>
<dbReference type="RefSeq" id="WP_309393684.1">
    <property type="nucleotide sequence ID" value="NZ_JADBEO010000042.1"/>
</dbReference>
<protein>
    <recommendedName>
        <fullName evidence="5">Conjugation TrbI-like protein</fullName>
    </recommendedName>
</protein>
<accession>A0ABU1DJ70</accession>